<dbReference type="GO" id="GO:0008378">
    <property type="term" value="F:galactosyltransferase activity"/>
    <property type="evidence" value="ECO:0007669"/>
    <property type="project" value="TreeGrafter"/>
</dbReference>
<dbReference type="InterPro" id="IPR003859">
    <property type="entry name" value="Galactosyl_T"/>
</dbReference>
<dbReference type="GO" id="GO:0046872">
    <property type="term" value="F:metal ion binding"/>
    <property type="evidence" value="ECO:0007669"/>
    <property type="project" value="UniProtKB-UniRule"/>
</dbReference>
<keyword evidence="10 11" id="KW-0325">Glycoprotein</keyword>
<dbReference type="Pfam" id="PF13733">
    <property type="entry name" value="Glyco_transf_7N"/>
    <property type="match status" value="1"/>
</dbReference>
<evidence type="ECO:0000313" key="15">
    <source>
        <dbReference type="Proteomes" id="UP000820818"/>
    </source>
</evidence>
<dbReference type="GO" id="GO:0005975">
    <property type="term" value="P:carbohydrate metabolic process"/>
    <property type="evidence" value="ECO:0007669"/>
    <property type="project" value="InterPro"/>
</dbReference>
<keyword evidence="8 11" id="KW-1133">Transmembrane helix</keyword>
<dbReference type="InterPro" id="IPR027995">
    <property type="entry name" value="Galactosyl_T_N"/>
</dbReference>
<keyword evidence="4 11" id="KW-0328">Glycosyltransferase</keyword>
<comment type="caution">
    <text evidence="11">Lacks conserved residue(s) required for the propagation of feature annotation.</text>
</comment>
<comment type="cofactor">
    <cofactor evidence="11">
        <name>Mn(2+)</name>
        <dbReference type="ChEBI" id="CHEBI:29035"/>
    </cofactor>
</comment>
<feature type="transmembrane region" description="Helical" evidence="11">
    <location>
        <begin position="12"/>
        <end position="30"/>
    </location>
</feature>
<dbReference type="EMBL" id="WJBH02000002">
    <property type="protein sequence ID" value="KAI9562653.1"/>
    <property type="molecule type" value="Genomic_DNA"/>
</dbReference>
<evidence type="ECO:0000313" key="14">
    <source>
        <dbReference type="EMBL" id="KAI9562653.1"/>
    </source>
</evidence>
<dbReference type="Pfam" id="PF02709">
    <property type="entry name" value="Glyco_transf_7C"/>
    <property type="match status" value="1"/>
</dbReference>
<proteinExistence type="inferred from homology"/>
<feature type="domain" description="Galactosyltransferase N-terminal" evidence="13">
    <location>
        <begin position="111"/>
        <end position="249"/>
    </location>
</feature>
<protein>
    <recommendedName>
        <fullName evidence="11">Beta-1,4-N-acetylgalactosaminyltransferase</fullName>
        <ecNumber evidence="11">2.4.1.-</ecNumber>
    </recommendedName>
    <alternativeName>
        <fullName evidence="11">Beta-4-GalNAcT</fullName>
    </alternativeName>
</protein>
<evidence type="ECO:0000256" key="2">
    <source>
        <dbReference type="ARBA" id="ARBA00004922"/>
    </source>
</evidence>
<evidence type="ECO:0000256" key="9">
    <source>
        <dbReference type="ARBA" id="ARBA00023136"/>
    </source>
</evidence>
<keyword evidence="7 11" id="KW-0735">Signal-anchor</keyword>
<evidence type="ECO:0000256" key="6">
    <source>
        <dbReference type="ARBA" id="ARBA00022692"/>
    </source>
</evidence>
<keyword evidence="5 11" id="KW-0808">Transferase</keyword>
<dbReference type="EC" id="2.4.1.-" evidence="11"/>
<dbReference type="GO" id="GO:0033842">
    <property type="term" value="F:N-acetyl-beta-glucosaminyl-derivative 4-beta-N-acetylgalactosaminyltransferase activity"/>
    <property type="evidence" value="ECO:0007669"/>
    <property type="project" value="TreeGrafter"/>
</dbReference>
<dbReference type="Gene3D" id="3.90.550.10">
    <property type="entry name" value="Spore Coat Polysaccharide Biosynthesis Protein SpsA, Chain A"/>
    <property type="match status" value="1"/>
</dbReference>
<organism evidence="14 15">
    <name type="scientific">Daphnia sinensis</name>
    <dbReference type="NCBI Taxonomy" id="1820382"/>
    <lineage>
        <taxon>Eukaryota</taxon>
        <taxon>Metazoa</taxon>
        <taxon>Ecdysozoa</taxon>
        <taxon>Arthropoda</taxon>
        <taxon>Crustacea</taxon>
        <taxon>Branchiopoda</taxon>
        <taxon>Diplostraca</taxon>
        <taxon>Cladocera</taxon>
        <taxon>Anomopoda</taxon>
        <taxon>Daphniidae</taxon>
        <taxon>Daphnia</taxon>
        <taxon>Daphnia similis group</taxon>
    </lineage>
</organism>
<dbReference type="InterPro" id="IPR029044">
    <property type="entry name" value="Nucleotide-diphossugar_trans"/>
</dbReference>
<comment type="subcellular location">
    <subcellularLocation>
        <location evidence="1 11">Membrane</location>
        <topology evidence="1 11">Single-pass type II membrane protein</topology>
    </subcellularLocation>
</comment>
<evidence type="ECO:0000256" key="4">
    <source>
        <dbReference type="ARBA" id="ARBA00022676"/>
    </source>
</evidence>
<gene>
    <name evidence="14" type="ORF">GHT06_010107</name>
</gene>
<dbReference type="Proteomes" id="UP000820818">
    <property type="component" value="Linkage Group LG2"/>
</dbReference>
<dbReference type="PRINTS" id="PR02050">
    <property type="entry name" value="B14GALTRFASE"/>
</dbReference>
<evidence type="ECO:0000256" key="11">
    <source>
        <dbReference type="RuleBase" id="RU368121"/>
    </source>
</evidence>
<comment type="similarity">
    <text evidence="3 11">Belongs to the glycosyltransferase 7 family.</text>
</comment>
<reference evidence="14 15" key="1">
    <citation type="submission" date="2022-05" db="EMBL/GenBank/DDBJ databases">
        <title>A multi-omics perspective on studying reproductive biology in Daphnia sinensis.</title>
        <authorList>
            <person name="Jia J."/>
        </authorList>
    </citation>
    <scope>NUCLEOTIDE SEQUENCE [LARGE SCALE GENOMIC DNA]</scope>
    <source>
        <strain evidence="14 15">WSL</strain>
    </source>
</reference>
<evidence type="ECO:0000256" key="10">
    <source>
        <dbReference type="ARBA" id="ARBA00023180"/>
    </source>
</evidence>
<comment type="function">
    <text evidence="11">Catalyzes the transfer of galactose onto proteins or lipids.</text>
</comment>
<evidence type="ECO:0000256" key="1">
    <source>
        <dbReference type="ARBA" id="ARBA00004606"/>
    </source>
</evidence>
<keyword evidence="11" id="KW-0464">Manganese</keyword>
<evidence type="ECO:0000256" key="8">
    <source>
        <dbReference type="ARBA" id="ARBA00022989"/>
    </source>
</evidence>
<evidence type="ECO:0000259" key="12">
    <source>
        <dbReference type="Pfam" id="PF02709"/>
    </source>
</evidence>
<keyword evidence="9 11" id="KW-0472">Membrane</keyword>
<dbReference type="AlphaFoldDB" id="A0AAD5LRJ0"/>
<evidence type="ECO:0000256" key="3">
    <source>
        <dbReference type="ARBA" id="ARBA00005735"/>
    </source>
</evidence>
<keyword evidence="6 11" id="KW-0812">Transmembrane</keyword>
<dbReference type="SUPFAM" id="SSF53448">
    <property type="entry name" value="Nucleotide-diphospho-sugar transferases"/>
    <property type="match status" value="1"/>
</dbReference>
<dbReference type="GO" id="GO:0016020">
    <property type="term" value="C:membrane"/>
    <property type="evidence" value="ECO:0007669"/>
    <property type="project" value="UniProtKB-SubCell"/>
</dbReference>
<feature type="transmembrane region" description="Helical" evidence="11">
    <location>
        <begin position="65"/>
        <end position="86"/>
    </location>
</feature>
<dbReference type="GO" id="GO:0006688">
    <property type="term" value="P:glycosphingolipid biosynthetic process"/>
    <property type="evidence" value="ECO:0007669"/>
    <property type="project" value="TreeGrafter"/>
</dbReference>
<comment type="pathway">
    <text evidence="2 11">Protein modification; protein glycosylation.</text>
</comment>
<sequence>MAIVRRKTKTLMLWTTFAILFAYVLIHAVGPADNQSEAINVDWRHSMDEMTRKRPGLVSVSKTRAVLVILFILFSMSLILLIQHLPISKVSSSYPSRYHWRRDGRRALPLCPLVSPLSVGWLDLSAVIPALLDDSDAFLDTMTNAGLKEGGSYEPSGCQARSKIAFIVPYRNREEQLTVFLRYMHPFLQRQQRHYTIFVVEQTGDLAFNRGMLLNIGFLEAKRREGFQCFIFHDVDILPEDDRNLYTCPDHGRPLHMSFVIDIHDYKPVSLMFLFGGGVIAISELDFIRANGYSNVFWGPGLEDDDFYLDHLRYRTLYHDPVEVDPQRQKLFDEGYLRFESDGLANLRYRLVDLQMKPLYTHIVADPMHI</sequence>
<feature type="domain" description="Galactosyltransferase C-terminal" evidence="12">
    <location>
        <begin position="275"/>
        <end position="308"/>
    </location>
</feature>
<dbReference type="InterPro" id="IPR027791">
    <property type="entry name" value="Galactosyl_T_C"/>
</dbReference>
<name>A0AAD5LRJ0_9CRUS</name>
<dbReference type="GO" id="GO:0005794">
    <property type="term" value="C:Golgi apparatus"/>
    <property type="evidence" value="ECO:0007669"/>
    <property type="project" value="TreeGrafter"/>
</dbReference>
<evidence type="ECO:0000259" key="13">
    <source>
        <dbReference type="Pfam" id="PF13733"/>
    </source>
</evidence>
<dbReference type="PANTHER" id="PTHR19300">
    <property type="entry name" value="BETA-1,4-GALACTOSYLTRANSFERASE"/>
    <property type="match status" value="1"/>
</dbReference>
<comment type="caution">
    <text evidence="14">The sequence shown here is derived from an EMBL/GenBank/DDBJ whole genome shotgun (WGS) entry which is preliminary data.</text>
</comment>
<keyword evidence="15" id="KW-1185">Reference proteome</keyword>
<evidence type="ECO:0000256" key="5">
    <source>
        <dbReference type="ARBA" id="ARBA00022679"/>
    </source>
</evidence>
<keyword evidence="11" id="KW-0479">Metal-binding</keyword>
<accession>A0AAD5LRJ0</accession>
<feature type="transmembrane region" description="Helical" evidence="11">
    <location>
        <begin position="107"/>
        <end position="132"/>
    </location>
</feature>
<dbReference type="PANTHER" id="PTHR19300:SF57">
    <property type="entry name" value="BETA-1,4-N-ACETYLGALACTOSAMINYLTRANSFERASE"/>
    <property type="match status" value="1"/>
</dbReference>
<evidence type="ECO:0000256" key="7">
    <source>
        <dbReference type="ARBA" id="ARBA00022968"/>
    </source>
</evidence>